<dbReference type="RefSeq" id="WP_253648381.1">
    <property type="nucleotide sequence ID" value="NZ_BAAAMO010000004.1"/>
</dbReference>
<dbReference type="Pfam" id="PF07728">
    <property type="entry name" value="AAA_5"/>
    <property type="match status" value="1"/>
</dbReference>
<dbReference type="InterPro" id="IPR041628">
    <property type="entry name" value="ChlI/MoxR_AAA_lid"/>
</dbReference>
<reference evidence="4" key="1">
    <citation type="journal article" date="2019" name="Int. J. Syst. Evol. Microbiol.">
        <title>The Global Catalogue of Microorganisms (GCM) 10K type strain sequencing project: providing services to taxonomists for standard genome sequencing and annotation.</title>
        <authorList>
            <consortium name="The Broad Institute Genomics Platform"/>
            <consortium name="The Broad Institute Genome Sequencing Center for Infectious Disease"/>
            <person name="Wu L."/>
            <person name="Ma J."/>
        </authorList>
    </citation>
    <scope>NUCLEOTIDE SEQUENCE [LARGE SCALE GENOMIC DNA]</scope>
    <source>
        <strain evidence="4">CCUG 50873</strain>
    </source>
</reference>
<dbReference type="Pfam" id="PF17863">
    <property type="entry name" value="AAA_lid_2"/>
    <property type="match status" value="1"/>
</dbReference>
<organism evidence="3 4">
    <name type="scientific">Williamsia deligens</name>
    <dbReference type="NCBI Taxonomy" id="321325"/>
    <lineage>
        <taxon>Bacteria</taxon>
        <taxon>Bacillati</taxon>
        <taxon>Actinomycetota</taxon>
        <taxon>Actinomycetes</taxon>
        <taxon>Mycobacteriales</taxon>
        <taxon>Nocardiaceae</taxon>
        <taxon>Williamsia</taxon>
    </lineage>
</organism>
<dbReference type="PROSITE" id="PS50234">
    <property type="entry name" value="VWFA"/>
    <property type="match status" value="1"/>
</dbReference>
<comment type="caution">
    <text evidence="3">The sequence shown here is derived from an EMBL/GenBank/DDBJ whole genome shotgun (WGS) entry which is preliminary data.</text>
</comment>
<sequence length="691" mass="71547">MTSTLFPFSAVVGQDRLKLALILCAVAPEIGGVLIRGEKGTAKSTVVRALTPLLPPDPDTGAAGRLVELPIGATDDRVVGSLDVQKILRDGETAFTPGLLADADGGVLYIDEVNLLADHLVDLLLDAAAMGQVTVERDAISRSYRSRFVLVGTMNPEEGELRPQLLDRFGLAVAVAATQDVDERVEVVTRRMEFDADPAAFAARWVAADASVAQDIARARALIADVRTPRSELRRIAAACTALGVDGLRADIVVARTARAHAAWRGADAVNAHDIRVALELAAPHRRRRDPFDDADLGEDALDSALQAGDDAAQSTPPDRTPEPPPSNGQGSESEHGPESPTSDVAGPTPGSAGGGPDGGDFDGGDFDGRGPDDDDPGPGSGGQAADGPGDPAPSSTSRTSGSQTSTSPSSAPARTGALRVDTASASLRPSVARSVRATGIGDGDPGRRSAAWSRRGAAVGSRAYDGTGVHITASVLAAVTDIAVVARTPATAVTVAPRHLRSPVRVGREGNLVVFCVDLSGSMTARRRLDAVGAACASLLRDSYQRRDRVAVVAARGDGAEVLVPPTRSSYIAAQRLSGARTGGRTPLAEGMLESLALMDRARHTDARRRPLLVVVTDGRATAGRDAPTRAWEAAGRVRSRGITSVVVDCEAGVVRLGLARTLATHLSATWMPLSEITGDAMTGIVRSAA</sequence>
<dbReference type="InterPro" id="IPR052989">
    <property type="entry name" value="Mg-chelatase_DI-like"/>
</dbReference>
<dbReference type="InterPro" id="IPR036465">
    <property type="entry name" value="vWFA_dom_sf"/>
</dbReference>
<evidence type="ECO:0000259" key="2">
    <source>
        <dbReference type="PROSITE" id="PS50234"/>
    </source>
</evidence>
<evidence type="ECO:0000313" key="4">
    <source>
        <dbReference type="Proteomes" id="UP001597068"/>
    </source>
</evidence>
<dbReference type="PANTHER" id="PTHR35023:SF1">
    <property type="entry name" value="MG-PROTOPORPHYRIN IX CHELATASE"/>
    <property type="match status" value="1"/>
</dbReference>
<dbReference type="InterPro" id="IPR002035">
    <property type="entry name" value="VWF_A"/>
</dbReference>
<dbReference type="Gene3D" id="3.40.50.300">
    <property type="entry name" value="P-loop containing nucleotide triphosphate hydrolases"/>
    <property type="match status" value="1"/>
</dbReference>
<protein>
    <submittedName>
        <fullName evidence="3">VWA domain-containing protein</fullName>
    </submittedName>
</protein>
<dbReference type="Pfam" id="PF13519">
    <property type="entry name" value="VWA_2"/>
    <property type="match status" value="1"/>
</dbReference>
<feature type="region of interest" description="Disordered" evidence="1">
    <location>
        <begin position="309"/>
        <end position="417"/>
    </location>
</feature>
<dbReference type="Gene3D" id="1.10.8.80">
    <property type="entry name" value="Magnesium chelatase subunit I, C-Terminal domain"/>
    <property type="match status" value="1"/>
</dbReference>
<feature type="compositionally biased region" description="Low complexity" evidence="1">
    <location>
        <begin position="386"/>
        <end position="417"/>
    </location>
</feature>
<dbReference type="Gene3D" id="3.40.50.410">
    <property type="entry name" value="von Willebrand factor, type A domain"/>
    <property type="match status" value="1"/>
</dbReference>
<dbReference type="EMBL" id="JBHTIL010000006">
    <property type="protein sequence ID" value="MFD0927935.1"/>
    <property type="molecule type" value="Genomic_DNA"/>
</dbReference>
<dbReference type="SUPFAM" id="SSF53300">
    <property type="entry name" value="vWA-like"/>
    <property type="match status" value="1"/>
</dbReference>
<keyword evidence="4" id="KW-1185">Reference proteome</keyword>
<dbReference type="PANTHER" id="PTHR35023">
    <property type="entry name" value="CHELATASE-RELATED"/>
    <property type="match status" value="1"/>
</dbReference>
<dbReference type="InterPro" id="IPR027417">
    <property type="entry name" value="P-loop_NTPase"/>
</dbReference>
<dbReference type="Proteomes" id="UP001597068">
    <property type="component" value="Unassembled WGS sequence"/>
</dbReference>
<dbReference type="SMART" id="SM00327">
    <property type="entry name" value="VWA"/>
    <property type="match status" value="1"/>
</dbReference>
<dbReference type="SUPFAM" id="SSF52540">
    <property type="entry name" value="P-loop containing nucleoside triphosphate hydrolases"/>
    <property type="match status" value="1"/>
</dbReference>
<proteinExistence type="predicted"/>
<evidence type="ECO:0000313" key="3">
    <source>
        <dbReference type="EMBL" id="MFD0927935.1"/>
    </source>
</evidence>
<feature type="domain" description="VWFA" evidence="2">
    <location>
        <begin position="513"/>
        <end position="649"/>
    </location>
</feature>
<evidence type="ECO:0000256" key="1">
    <source>
        <dbReference type="SAM" id="MobiDB-lite"/>
    </source>
</evidence>
<dbReference type="CDD" id="cd00009">
    <property type="entry name" value="AAA"/>
    <property type="match status" value="1"/>
</dbReference>
<gene>
    <name evidence="3" type="ORF">ACFQ04_19520</name>
</gene>
<dbReference type="InterPro" id="IPR011704">
    <property type="entry name" value="ATPase_dyneun-rel_AAA"/>
</dbReference>
<accession>A0ABW3GFZ7</accession>
<name>A0ABW3GFZ7_9NOCA</name>